<dbReference type="Proteomes" id="UP000759131">
    <property type="component" value="Unassembled WGS sequence"/>
</dbReference>
<dbReference type="OrthoDB" id="6424180at2759"/>
<evidence type="ECO:0000313" key="1">
    <source>
        <dbReference type="EMBL" id="CAD7630487.1"/>
    </source>
</evidence>
<dbReference type="EMBL" id="CAJPIZ010008162">
    <property type="protein sequence ID" value="CAG2110917.1"/>
    <property type="molecule type" value="Genomic_DNA"/>
</dbReference>
<dbReference type="AlphaFoldDB" id="A0A7R9KWS2"/>
<proteinExistence type="predicted"/>
<protein>
    <submittedName>
        <fullName evidence="1">Uncharacterized protein</fullName>
    </submittedName>
</protein>
<name>A0A7R9KWS2_9ACAR</name>
<reference evidence="1" key="1">
    <citation type="submission" date="2020-11" db="EMBL/GenBank/DDBJ databases">
        <authorList>
            <person name="Tran Van P."/>
        </authorList>
    </citation>
    <scope>NUCLEOTIDE SEQUENCE</scope>
</reference>
<organism evidence="1">
    <name type="scientific">Medioppia subpectinata</name>
    <dbReference type="NCBI Taxonomy" id="1979941"/>
    <lineage>
        <taxon>Eukaryota</taxon>
        <taxon>Metazoa</taxon>
        <taxon>Ecdysozoa</taxon>
        <taxon>Arthropoda</taxon>
        <taxon>Chelicerata</taxon>
        <taxon>Arachnida</taxon>
        <taxon>Acari</taxon>
        <taxon>Acariformes</taxon>
        <taxon>Sarcoptiformes</taxon>
        <taxon>Oribatida</taxon>
        <taxon>Brachypylina</taxon>
        <taxon>Oppioidea</taxon>
        <taxon>Oppiidae</taxon>
        <taxon>Medioppia</taxon>
    </lineage>
</organism>
<accession>A0A7R9KWS2</accession>
<gene>
    <name evidence="1" type="ORF">OSB1V03_LOCUS10900</name>
</gene>
<dbReference type="EMBL" id="OC862737">
    <property type="protein sequence ID" value="CAD7630487.1"/>
    <property type="molecule type" value="Genomic_DNA"/>
</dbReference>
<sequence length="76" mass="8581">MTATALKSLSCTGFTTVPPTTNQSQMICLINACQRSLNQVVFGKKKRSVRSTANRTKDYKYVILKTEFTEIEEMDI</sequence>
<keyword evidence="2" id="KW-1185">Reference proteome</keyword>
<evidence type="ECO:0000313" key="2">
    <source>
        <dbReference type="Proteomes" id="UP000759131"/>
    </source>
</evidence>